<keyword evidence="1" id="KW-0812">Transmembrane</keyword>
<reference evidence="2 3" key="1">
    <citation type="submission" date="2016-11" db="EMBL/GenBank/DDBJ databases">
        <authorList>
            <person name="Jaros S."/>
            <person name="Januszkiewicz K."/>
            <person name="Wedrychowicz H."/>
        </authorList>
    </citation>
    <scope>NUCLEOTIDE SEQUENCE [LARGE SCALE GENOMIC DNA]</scope>
    <source>
        <strain evidence="2 3">DSM 6191</strain>
    </source>
</reference>
<protein>
    <submittedName>
        <fullName evidence="2">Stage II sporulation protein P</fullName>
    </submittedName>
</protein>
<name>A0A1M5Y2T9_9CLOT</name>
<dbReference type="AlphaFoldDB" id="A0A1M5Y2T9"/>
<feature type="transmembrane region" description="Helical" evidence="1">
    <location>
        <begin position="20"/>
        <end position="37"/>
    </location>
</feature>
<dbReference type="Pfam" id="PF07454">
    <property type="entry name" value="SpoIIP"/>
    <property type="match status" value="1"/>
</dbReference>
<organism evidence="2 3">
    <name type="scientific">Clostridium intestinale DSM 6191</name>
    <dbReference type="NCBI Taxonomy" id="1121320"/>
    <lineage>
        <taxon>Bacteria</taxon>
        <taxon>Bacillati</taxon>
        <taxon>Bacillota</taxon>
        <taxon>Clostridia</taxon>
        <taxon>Eubacteriales</taxon>
        <taxon>Clostridiaceae</taxon>
        <taxon>Clostridium</taxon>
    </lineage>
</organism>
<dbReference type="EMBL" id="FQXU01000005">
    <property type="protein sequence ID" value="SHI06322.1"/>
    <property type="molecule type" value="Genomic_DNA"/>
</dbReference>
<dbReference type="InterPro" id="IPR010897">
    <property type="entry name" value="Spore_II_P"/>
</dbReference>
<dbReference type="Gene3D" id="3.40.630.40">
    <property type="entry name" value="Zn-dependent exopeptidases"/>
    <property type="match status" value="1"/>
</dbReference>
<keyword evidence="1" id="KW-1133">Transmembrane helix</keyword>
<evidence type="ECO:0000313" key="2">
    <source>
        <dbReference type="EMBL" id="SHI06322.1"/>
    </source>
</evidence>
<evidence type="ECO:0000256" key="1">
    <source>
        <dbReference type="SAM" id="Phobius"/>
    </source>
</evidence>
<gene>
    <name evidence="2" type="ORF">SAMN02745941_01813</name>
</gene>
<dbReference type="RefSeq" id="WP_175550877.1">
    <property type="nucleotide sequence ID" value="NZ_FQXU01000005.1"/>
</dbReference>
<proteinExistence type="predicted"/>
<dbReference type="Proteomes" id="UP000184241">
    <property type="component" value="Unassembled WGS sequence"/>
</dbReference>
<keyword evidence="1" id="KW-0472">Membrane</keyword>
<sequence length="351" mass="39239">MIYRKFANKKGNNIDIKKIVLIFLAGIFLIRFGYVALSTKKDNSKAYISLLNKGLPYAEAVNSTEETNNLSIKDIIIETVGLNKLSVYSLIKSEVPYFNNISTESINHEDNSIATLNPFELDNNSLIKYTPEQAPDPNAVASKAYEPSLKQTLDINKPRVLIYHSHTMEYYNPATKETANENDSVVGVGNALAKELEQNYGIATLHDKTNHSVSYDDSYKRSGETLQKYLNQYKSFDIIIDLHRDAVNDKVLTANINGEELAPIMFVTAKNNPHYAENQALTDKLNGLSRNLFPGLSRGITTYTRGKDSFNQSKNPNVILIEVGFNTNTNTQAQASAKYIARLIAEALKKN</sequence>
<dbReference type="NCBIfam" id="TIGR02867">
    <property type="entry name" value="spore_II_P"/>
    <property type="match status" value="1"/>
</dbReference>
<evidence type="ECO:0000313" key="3">
    <source>
        <dbReference type="Proteomes" id="UP000184241"/>
    </source>
</evidence>
<accession>A0A1M5Y2T9</accession>